<evidence type="ECO:0000256" key="1">
    <source>
        <dbReference type="ARBA" id="ARBA00004123"/>
    </source>
</evidence>
<evidence type="ECO:0000313" key="6">
    <source>
        <dbReference type="Proteomes" id="UP000194236"/>
    </source>
</evidence>
<dbReference type="Proteomes" id="UP000194236">
    <property type="component" value="Unassembled WGS sequence"/>
</dbReference>
<organism evidence="5 6">
    <name type="scientific">Euroglyphus maynei</name>
    <name type="common">Mayne's house dust mite</name>
    <dbReference type="NCBI Taxonomy" id="6958"/>
    <lineage>
        <taxon>Eukaryota</taxon>
        <taxon>Metazoa</taxon>
        <taxon>Ecdysozoa</taxon>
        <taxon>Arthropoda</taxon>
        <taxon>Chelicerata</taxon>
        <taxon>Arachnida</taxon>
        <taxon>Acari</taxon>
        <taxon>Acariformes</taxon>
        <taxon>Sarcoptiformes</taxon>
        <taxon>Astigmata</taxon>
        <taxon>Psoroptidia</taxon>
        <taxon>Analgoidea</taxon>
        <taxon>Pyroglyphidae</taxon>
        <taxon>Pyroglyphinae</taxon>
        <taxon>Euroglyphus</taxon>
    </lineage>
</organism>
<evidence type="ECO:0000256" key="2">
    <source>
        <dbReference type="ARBA" id="ARBA00023242"/>
    </source>
</evidence>
<dbReference type="Pfam" id="PF07808">
    <property type="entry name" value="RED_N"/>
    <property type="match status" value="1"/>
</dbReference>
<evidence type="ECO:0000256" key="3">
    <source>
        <dbReference type="SAM" id="MobiDB-lite"/>
    </source>
</evidence>
<dbReference type="OrthoDB" id="6430656at2759"/>
<dbReference type="PANTHER" id="PTHR12765">
    <property type="entry name" value="RED PROTEIN IK FACTOR CYTOKINE IK"/>
    <property type="match status" value="1"/>
</dbReference>
<protein>
    <recommendedName>
        <fullName evidence="4">RED-like N-terminal domain-containing protein</fullName>
    </recommendedName>
</protein>
<comment type="caution">
    <text evidence="5">The sequence shown here is derived from an EMBL/GenBank/DDBJ whole genome shotgun (WGS) entry which is preliminary data.</text>
</comment>
<proteinExistence type="predicted"/>
<keyword evidence="6" id="KW-1185">Reference proteome</keyword>
<keyword evidence="2" id="KW-0539">Nucleus</keyword>
<feature type="domain" description="RED-like N-terminal" evidence="4">
    <location>
        <begin position="3"/>
        <end position="177"/>
    </location>
</feature>
<dbReference type="InterPro" id="IPR039896">
    <property type="entry name" value="Red-like"/>
</dbReference>
<feature type="region of interest" description="Disordered" evidence="3">
    <location>
        <begin position="104"/>
        <end position="136"/>
    </location>
</feature>
<reference evidence="5 6" key="1">
    <citation type="submission" date="2017-03" db="EMBL/GenBank/DDBJ databases">
        <title>Genome Survey of Euroglyphus maynei.</title>
        <authorList>
            <person name="Arlian L.G."/>
            <person name="Morgan M.S."/>
            <person name="Rider S.D."/>
        </authorList>
    </citation>
    <scope>NUCLEOTIDE SEQUENCE [LARGE SCALE GENOMIC DNA]</scope>
    <source>
        <strain evidence="5">Arlian Lab</strain>
        <tissue evidence="5">Whole body</tissue>
    </source>
</reference>
<dbReference type="EMBL" id="MUJZ01070987">
    <property type="protein sequence ID" value="OTF69352.1"/>
    <property type="molecule type" value="Genomic_DNA"/>
</dbReference>
<dbReference type="AlphaFoldDB" id="A0A1Y3ALN5"/>
<feature type="compositionally biased region" description="Basic and acidic residues" evidence="3">
    <location>
        <begin position="104"/>
        <end position="123"/>
    </location>
</feature>
<dbReference type="InterPro" id="IPR012916">
    <property type="entry name" value="RED_N"/>
</dbReference>
<dbReference type="GO" id="GO:0005634">
    <property type="term" value="C:nucleus"/>
    <property type="evidence" value="ECO:0007669"/>
    <property type="project" value="UniProtKB-SubCell"/>
</dbReference>
<evidence type="ECO:0000259" key="4">
    <source>
        <dbReference type="Pfam" id="PF07808"/>
    </source>
</evidence>
<name>A0A1Y3ALN5_EURMA</name>
<sequence length="177" mass="21070">MIRKQDGDVLNELAKKYRDRAKERRDGSNMDAARNSDILTNSTAYHAVGPDNFDMDAAERRKQLIQKSKYLGGDMEHTHLVKGLDYALLQKIKAEIQTKEEEEAYLKEQQEEEEELRKEEERRQMKKFSKKDNFDDQDRYSITNKKIDNLLKIIFNENLPEKNELFRQGRMAYQYDL</sequence>
<feature type="region of interest" description="Disordered" evidence="3">
    <location>
        <begin position="18"/>
        <end position="37"/>
    </location>
</feature>
<feature type="compositionally biased region" description="Basic and acidic residues" evidence="3">
    <location>
        <begin position="18"/>
        <end position="28"/>
    </location>
</feature>
<evidence type="ECO:0000313" key="5">
    <source>
        <dbReference type="EMBL" id="OTF69352.1"/>
    </source>
</evidence>
<comment type="subcellular location">
    <subcellularLocation>
        <location evidence="1">Nucleus</location>
    </subcellularLocation>
</comment>
<accession>A0A1Y3ALN5</accession>
<feature type="non-terminal residue" evidence="5">
    <location>
        <position position="177"/>
    </location>
</feature>
<gene>
    <name evidence="5" type="ORF">BLA29_011345</name>
</gene>